<evidence type="ECO:0000256" key="2">
    <source>
        <dbReference type="ARBA" id="ARBA00009853"/>
    </source>
</evidence>
<keyword evidence="9" id="KW-1185">Reference proteome</keyword>
<accession>A0A3T0N8K6</accession>
<evidence type="ECO:0000259" key="7">
    <source>
        <dbReference type="Pfam" id="PF00892"/>
    </source>
</evidence>
<dbReference type="AlphaFoldDB" id="A0A3T0N8K6"/>
<dbReference type="InterPro" id="IPR000620">
    <property type="entry name" value="EamA_dom"/>
</dbReference>
<evidence type="ECO:0000256" key="4">
    <source>
        <dbReference type="ARBA" id="ARBA00022989"/>
    </source>
</evidence>
<gene>
    <name evidence="8" type="ORF">EBB79_07410</name>
</gene>
<keyword evidence="3 6" id="KW-0812">Transmembrane</keyword>
<dbReference type="RefSeq" id="WP_127748292.1">
    <property type="nucleotide sequence ID" value="NZ_CP033219.1"/>
</dbReference>
<evidence type="ECO:0000256" key="3">
    <source>
        <dbReference type="ARBA" id="ARBA00022692"/>
    </source>
</evidence>
<comment type="similarity">
    <text evidence="2">Belongs to the drug/metabolite transporter (DMT) superfamily. 10 TMS drug/metabolite exporter (DME) (TC 2.A.7.3) family.</text>
</comment>
<organism evidence="8 9">
    <name type="scientific">Parasedimentitalea marina</name>
    <dbReference type="NCBI Taxonomy" id="2483033"/>
    <lineage>
        <taxon>Bacteria</taxon>
        <taxon>Pseudomonadati</taxon>
        <taxon>Pseudomonadota</taxon>
        <taxon>Alphaproteobacteria</taxon>
        <taxon>Rhodobacterales</taxon>
        <taxon>Paracoccaceae</taxon>
        <taxon>Parasedimentitalea</taxon>
    </lineage>
</organism>
<feature type="domain" description="EamA" evidence="7">
    <location>
        <begin position="21"/>
        <end position="146"/>
    </location>
</feature>
<feature type="transmembrane region" description="Helical" evidence="6">
    <location>
        <begin position="186"/>
        <end position="211"/>
    </location>
</feature>
<evidence type="ECO:0000256" key="5">
    <source>
        <dbReference type="ARBA" id="ARBA00023136"/>
    </source>
</evidence>
<dbReference type="InterPro" id="IPR037185">
    <property type="entry name" value="EmrE-like"/>
</dbReference>
<feature type="transmembrane region" description="Helical" evidence="6">
    <location>
        <begin position="286"/>
        <end position="304"/>
    </location>
</feature>
<dbReference type="OrthoDB" id="7855875at2"/>
<dbReference type="EMBL" id="CP033219">
    <property type="protein sequence ID" value="AZV80366.1"/>
    <property type="molecule type" value="Genomic_DNA"/>
</dbReference>
<evidence type="ECO:0000256" key="1">
    <source>
        <dbReference type="ARBA" id="ARBA00004141"/>
    </source>
</evidence>
<protein>
    <submittedName>
        <fullName evidence="8">DMT family transporter</fullName>
    </submittedName>
</protein>
<sequence length="307" mass="32995">MKHMVFSAPVANSPTVAANVMLAAMAVIGVIDNVVPLLAEVVGLWQFYLMRTVLSIPLIYGLAAIGLGQVAPRNWGAVALRSFLVAVSMMFYFSALALMPYAEALAGLFTSPIFIVLISVLFLGMRIGKVRVLAVLLGFAGVLFVLQPNVMNFDWLILLPVAGGFFYALGAIATRSLCDGESTVSMLFGMLIAQAVMGLVGLGMLELWPLPVAEGADGFVTRGWVWPVWEITHWVLVQAVGSVLGVYLIIKAYQLGEASFVAVFEYSVMIVGPAFAWIVFGQEIGLWQMFGIALIILAGATIAVRSR</sequence>
<name>A0A3T0N8K6_9RHOB</name>
<feature type="transmembrane region" description="Helical" evidence="6">
    <location>
        <begin position="262"/>
        <end position="280"/>
    </location>
</feature>
<evidence type="ECO:0000313" key="8">
    <source>
        <dbReference type="EMBL" id="AZV80366.1"/>
    </source>
</evidence>
<dbReference type="Proteomes" id="UP000283063">
    <property type="component" value="Chromosome"/>
</dbReference>
<feature type="transmembrane region" description="Helical" evidence="6">
    <location>
        <begin position="78"/>
        <end position="98"/>
    </location>
</feature>
<feature type="transmembrane region" description="Helical" evidence="6">
    <location>
        <begin position="45"/>
        <end position="66"/>
    </location>
</feature>
<feature type="transmembrane region" description="Helical" evidence="6">
    <location>
        <begin position="231"/>
        <end position="250"/>
    </location>
</feature>
<feature type="domain" description="EamA" evidence="7">
    <location>
        <begin position="156"/>
        <end position="298"/>
    </location>
</feature>
<dbReference type="Pfam" id="PF00892">
    <property type="entry name" value="EamA"/>
    <property type="match status" value="2"/>
</dbReference>
<comment type="subcellular location">
    <subcellularLocation>
        <location evidence="1">Membrane</location>
        <topology evidence="1">Multi-pass membrane protein</topology>
    </subcellularLocation>
</comment>
<feature type="transmembrane region" description="Helical" evidence="6">
    <location>
        <begin position="155"/>
        <end position="174"/>
    </location>
</feature>
<evidence type="ECO:0000313" key="9">
    <source>
        <dbReference type="Proteomes" id="UP000283063"/>
    </source>
</evidence>
<evidence type="ECO:0000256" key="6">
    <source>
        <dbReference type="SAM" id="Phobius"/>
    </source>
</evidence>
<feature type="transmembrane region" description="Helical" evidence="6">
    <location>
        <begin position="104"/>
        <end position="123"/>
    </location>
</feature>
<proteinExistence type="inferred from homology"/>
<dbReference type="SUPFAM" id="SSF103481">
    <property type="entry name" value="Multidrug resistance efflux transporter EmrE"/>
    <property type="match status" value="2"/>
</dbReference>
<dbReference type="PANTHER" id="PTHR22911">
    <property type="entry name" value="ACYL-MALONYL CONDENSING ENZYME-RELATED"/>
    <property type="match status" value="1"/>
</dbReference>
<feature type="transmembrane region" description="Helical" evidence="6">
    <location>
        <begin position="130"/>
        <end position="149"/>
    </location>
</feature>
<keyword evidence="5 6" id="KW-0472">Membrane</keyword>
<dbReference type="GO" id="GO:0016020">
    <property type="term" value="C:membrane"/>
    <property type="evidence" value="ECO:0007669"/>
    <property type="project" value="UniProtKB-SubCell"/>
</dbReference>
<feature type="transmembrane region" description="Helical" evidence="6">
    <location>
        <begin position="20"/>
        <end position="39"/>
    </location>
</feature>
<keyword evidence="4 6" id="KW-1133">Transmembrane helix</keyword>
<dbReference type="KEGG" id="sedi:EBB79_07410"/>
<dbReference type="PANTHER" id="PTHR22911:SF6">
    <property type="entry name" value="SOLUTE CARRIER FAMILY 35 MEMBER G1"/>
    <property type="match status" value="1"/>
</dbReference>
<reference evidence="8 9" key="1">
    <citation type="submission" date="2018-10" db="EMBL/GenBank/DDBJ databases">
        <title>Parasedimentitalea marina sp. nov., a psychrophilic bacterium isolated from deep seawater of the New Britain Trench.</title>
        <authorList>
            <person name="Cao J."/>
        </authorList>
    </citation>
    <scope>NUCLEOTIDE SEQUENCE [LARGE SCALE GENOMIC DNA]</scope>
    <source>
        <strain evidence="8 9">W43</strain>
    </source>
</reference>